<protein>
    <submittedName>
        <fullName evidence="5">4Fe-4S dicluster domain-containing protein</fullName>
    </submittedName>
</protein>
<gene>
    <name evidence="5" type="ORF">ACFP90_18005</name>
</gene>
<keyword evidence="1" id="KW-0479">Metal-binding</keyword>
<dbReference type="InterPro" id="IPR017896">
    <property type="entry name" value="4Fe4S_Fe-S-bd"/>
</dbReference>
<evidence type="ECO:0000313" key="5">
    <source>
        <dbReference type="EMBL" id="MFC6662005.1"/>
    </source>
</evidence>
<keyword evidence="6" id="KW-1185">Reference proteome</keyword>
<dbReference type="Gene3D" id="3.30.70.20">
    <property type="match status" value="1"/>
</dbReference>
<accession>A0ABW1ZQH7</accession>
<evidence type="ECO:0000259" key="4">
    <source>
        <dbReference type="PROSITE" id="PS51379"/>
    </source>
</evidence>
<name>A0ABW1ZQH7_9DEIO</name>
<dbReference type="PROSITE" id="PS51379">
    <property type="entry name" value="4FE4S_FER_2"/>
    <property type="match status" value="1"/>
</dbReference>
<proteinExistence type="predicted"/>
<dbReference type="InterPro" id="IPR017900">
    <property type="entry name" value="4Fe4S_Fe_S_CS"/>
</dbReference>
<dbReference type="Pfam" id="PF12838">
    <property type="entry name" value="Fer4_7"/>
    <property type="match status" value="1"/>
</dbReference>
<dbReference type="RefSeq" id="WP_380057768.1">
    <property type="nucleotide sequence ID" value="NZ_JBHSWB010000001.1"/>
</dbReference>
<feature type="domain" description="4Fe-4S ferredoxin-type" evidence="4">
    <location>
        <begin position="21"/>
        <end position="50"/>
    </location>
</feature>
<evidence type="ECO:0000256" key="2">
    <source>
        <dbReference type="ARBA" id="ARBA00023004"/>
    </source>
</evidence>
<organism evidence="5 6">
    <name type="scientific">Deinococcus multiflagellatus</name>
    <dbReference type="NCBI Taxonomy" id="1656887"/>
    <lineage>
        <taxon>Bacteria</taxon>
        <taxon>Thermotogati</taxon>
        <taxon>Deinococcota</taxon>
        <taxon>Deinococci</taxon>
        <taxon>Deinococcales</taxon>
        <taxon>Deinococcaceae</taxon>
        <taxon>Deinococcus</taxon>
    </lineage>
</organism>
<dbReference type="PROSITE" id="PS00198">
    <property type="entry name" value="4FE4S_FER_1"/>
    <property type="match status" value="1"/>
</dbReference>
<reference evidence="6" key="1">
    <citation type="journal article" date="2019" name="Int. J. Syst. Evol. Microbiol.">
        <title>The Global Catalogue of Microorganisms (GCM) 10K type strain sequencing project: providing services to taxonomists for standard genome sequencing and annotation.</title>
        <authorList>
            <consortium name="The Broad Institute Genomics Platform"/>
            <consortium name="The Broad Institute Genome Sequencing Center for Infectious Disease"/>
            <person name="Wu L."/>
            <person name="Ma J."/>
        </authorList>
    </citation>
    <scope>NUCLEOTIDE SEQUENCE [LARGE SCALE GENOMIC DNA]</scope>
    <source>
        <strain evidence="6">CCUG 63830</strain>
    </source>
</reference>
<keyword evidence="2" id="KW-0408">Iron</keyword>
<dbReference type="Proteomes" id="UP001596317">
    <property type="component" value="Unassembled WGS sequence"/>
</dbReference>
<sequence length="78" mass="7940">MCANVCPTGAIDRDLQPDGGVHLLLNLSACTGCMACLQSCPPGHPRPDPLAPGRLPRAAAAAGERFGDVGVWEVGCGK</sequence>
<evidence type="ECO:0000256" key="3">
    <source>
        <dbReference type="ARBA" id="ARBA00023014"/>
    </source>
</evidence>
<evidence type="ECO:0000313" key="6">
    <source>
        <dbReference type="Proteomes" id="UP001596317"/>
    </source>
</evidence>
<comment type="caution">
    <text evidence="5">The sequence shown here is derived from an EMBL/GenBank/DDBJ whole genome shotgun (WGS) entry which is preliminary data.</text>
</comment>
<keyword evidence="3" id="KW-0411">Iron-sulfur</keyword>
<dbReference type="SUPFAM" id="SSF54862">
    <property type="entry name" value="4Fe-4S ferredoxins"/>
    <property type="match status" value="1"/>
</dbReference>
<evidence type="ECO:0000256" key="1">
    <source>
        <dbReference type="ARBA" id="ARBA00022723"/>
    </source>
</evidence>
<dbReference type="EMBL" id="JBHSWB010000001">
    <property type="protein sequence ID" value="MFC6662005.1"/>
    <property type="molecule type" value="Genomic_DNA"/>
</dbReference>